<reference evidence="1 2" key="1">
    <citation type="submission" date="2022-03" db="EMBL/GenBank/DDBJ databases">
        <title>Genome data of Colletotrichum spp.</title>
        <authorList>
            <person name="Utami Y.D."/>
            <person name="Hiruma K."/>
        </authorList>
    </citation>
    <scope>NUCLEOTIDE SEQUENCE [LARGE SCALE GENOMIC DNA]</scope>
    <source>
        <strain evidence="1 2">MAFF 239500</strain>
    </source>
</reference>
<proteinExistence type="predicted"/>
<dbReference type="GeneID" id="73330406"/>
<protein>
    <submittedName>
        <fullName evidence="1">Uncharacterized protein</fullName>
    </submittedName>
</protein>
<keyword evidence="2" id="KW-1185">Reference proteome</keyword>
<sequence length="215" mass="24413">MAPANVLEQKFPRTEDRSAFMTAKFAVLLSEEGEFEQILAETQERASARMVSNNFDEDVSEYWIRWAVDGWAWGRAMKLKAQSPPDDVAHWLTKLKKDRAIIASLDAAERKAPNLPIMDELPFCNPDPSDMTPRELRQEIWDSVFPDTPTPSQGRPFELVMCRGIDYAAHVVGNVGLKKLLPRAVRVWLVDRLIPDGKMTQAMVFGYHRGSKTPI</sequence>
<evidence type="ECO:0000313" key="1">
    <source>
        <dbReference type="EMBL" id="GKT49423.1"/>
    </source>
</evidence>
<evidence type="ECO:0000313" key="2">
    <source>
        <dbReference type="Proteomes" id="UP001055115"/>
    </source>
</evidence>
<comment type="caution">
    <text evidence="1">The sequence shown here is derived from an EMBL/GenBank/DDBJ whole genome shotgun (WGS) entry which is preliminary data.</text>
</comment>
<organism evidence="1 2">
    <name type="scientific">Colletotrichum spaethianum</name>
    <dbReference type="NCBI Taxonomy" id="700344"/>
    <lineage>
        <taxon>Eukaryota</taxon>
        <taxon>Fungi</taxon>
        <taxon>Dikarya</taxon>
        <taxon>Ascomycota</taxon>
        <taxon>Pezizomycotina</taxon>
        <taxon>Sordariomycetes</taxon>
        <taxon>Hypocreomycetidae</taxon>
        <taxon>Glomerellales</taxon>
        <taxon>Glomerellaceae</taxon>
        <taxon>Colletotrichum</taxon>
        <taxon>Colletotrichum spaethianum species complex</taxon>
    </lineage>
</organism>
<dbReference type="RefSeq" id="XP_049131773.1">
    <property type="nucleotide sequence ID" value="XM_049275816.1"/>
</dbReference>
<dbReference type="Proteomes" id="UP001055115">
    <property type="component" value="Unassembled WGS sequence"/>
</dbReference>
<accession>A0AA37PBZ2</accession>
<dbReference type="AlphaFoldDB" id="A0AA37PBZ2"/>
<gene>
    <name evidence="1" type="ORF">ColSpa_09604</name>
</gene>
<dbReference type="EMBL" id="BQXU01000029">
    <property type="protein sequence ID" value="GKT49423.1"/>
    <property type="molecule type" value="Genomic_DNA"/>
</dbReference>
<name>A0AA37PBZ2_9PEZI</name>